<keyword evidence="3" id="KW-1185">Reference proteome</keyword>
<evidence type="ECO:0000313" key="3">
    <source>
        <dbReference type="Proteomes" id="UP001501444"/>
    </source>
</evidence>
<protein>
    <submittedName>
        <fullName evidence="2">Uncharacterized protein</fullName>
    </submittedName>
</protein>
<evidence type="ECO:0000256" key="1">
    <source>
        <dbReference type="SAM" id="MobiDB-lite"/>
    </source>
</evidence>
<sequence>MSEFHNWDDIRAELDDGERDALAAERPGTEAWVSAFHLAEERSRLGLTEPQRAHLMGPRRAGSAGSRTATETKSGRGGAS</sequence>
<dbReference type="Proteomes" id="UP001501444">
    <property type="component" value="Unassembled WGS sequence"/>
</dbReference>
<proteinExistence type="predicted"/>
<name>A0ABN3HBS5_9ACTN</name>
<gene>
    <name evidence="2" type="ORF">GCM10010170_078670</name>
</gene>
<comment type="caution">
    <text evidence="2">The sequence shown here is derived from an EMBL/GenBank/DDBJ whole genome shotgun (WGS) entry which is preliminary data.</text>
</comment>
<organism evidence="2 3">
    <name type="scientific">Dactylosporangium salmoneum</name>
    <dbReference type="NCBI Taxonomy" id="53361"/>
    <lineage>
        <taxon>Bacteria</taxon>
        <taxon>Bacillati</taxon>
        <taxon>Actinomycetota</taxon>
        <taxon>Actinomycetes</taxon>
        <taxon>Micromonosporales</taxon>
        <taxon>Micromonosporaceae</taxon>
        <taxon>Dactylosporangium</taxon>
    </lineage>
</organism>
<evidence type="ECO:0000313" key="2">
    <source>
        <dbReference type="EMBL" id="GAA2375252.1"/>
    </source>
</evidence>
<accession>A0ABN3HBS5</accession>
<reference evidence="2 3" key="1">
    <citation type="journal article" date="2019" name="Int. J. Syst. Evol. Microbiol.">
        <title>The Global Catalogue of Microorganisms (GCM) 10K type strain sequencing project: providing services to taxonomists for standard genome sequencing and annotation.</title>
        <authorList>
            <consortium name="The Broad Institute Genomics Platform"/>
            <consortium name="The Broad Institute Genome Sequencing Center for Infectious Disease"/>
            <person name="Wu L."/>
            <person name="Ma J."/>
        </authorList>
    </citation>
    <scope>NUCLEOTIDE SEQUENCE [LARGE SCALE GENOMIC DNA]</scope>
    <source>
        <strain evidence="2 3">JCM 3272</strain>
    </source>
</reference>
<dbReference type="RefSeq" id="WP_344617732.1">
    <property type="nucleotide sequence ID" value="NZ_BAAARV010000078.1"/>
</dbReference>
<dbReference type="EMBL" id="BAAARV010000078">
    <property type="protein sequence ID" value="GAA2375252.1"/>
    <property type="molecule type" value="Genomic_DNA"/>
</dbReference>
<feature type="region of interest" description="Disordered" evidence="1">
    <location>
        <begin position="47"/>
        <end position="80"/>
    </location>
</feature>